<dbReference type="Proteomes" id="UP001156272">
    <property type="component" value="Segment"/>
</dbReference>
<gene>
    <name evidence="2" type="ORF">EJNHJLOP_00033</name>
</gene>
<sequence>MKKEEMDTYAKYVRPRFEQGNLIVEISKDAFRDDEAKKEAVKELRQLIKTYFGLRFFIRLSIVYAFTALFCASVALAIILVR</sequence>
<feature type="transmembrane region" description="Helical" evidence="1">
    <location>
        <begin position="56"/>
        <end position="81"/>
    </location>
</feature>
<evidence type="ECO:0000313" key="2">
    <source>
        <dbReference type="EMBL" id="UYL64922.1"/>
    </source>
</evidence>
<dbReference type="EMBL" id="OP413839">
    <property type="protein sequence ID" value="UYL64922.1"/>
    <property type="molecule type" value="Genomic_DNA"/>
</dbReference>
<organism evidence="2 3">
    <name type="scientific">Methanophagales virus PBV082</name>
    <dbReference type="NCBI Taxonomy" id="3071307"/>
    <lineage>
        <taxon>Viruses</taxon>
        <taxon>Viruses incertae sedis</taxon>
        <taxon>Itzamnaviridae</taxon>
        <taxon>Pletoitzamnavirus</taxon>
        <taxon>Pletoitzamnavirus pescaderoense</taxon>
    </lineage>
</organism>
<proteinExistence type="predicted"/>
<name>A0AA46YJA5_9VIRU</name>
<protein>
    <submittedName>
        <fullName evidence="2">Uncharacterized protein</fullName>
    </submittedName>
</protein>
<keyword evidence="1" id="KW-0812">Transmembrane</keyword>
<keyword evidence="1" id="KW-1133">Transmembrane helix</keyword>
<reference evidence="2 3" key="1">
    <citation type="submission" date="2022-09" db="EMBL/GenBank/DDBJ databases">
        <title>Evolutionary Diversification of Methanotrophic Ca. Methanophagales (ANME-1) and Their Expansive Virome.</title>
        <authorList>
            <person name="Laso-Perez R."/>
            <person name="Wu F."/>
            <person name="Cremiere A."/>
            <person name="Speth D.R."/>
            <person name="Magyar J.S."/>
            <person name="Krupovic M."/>
            <person name="Orphan V.J."/>
        </authorList>
    </citation>
    <scope>NUCLEOTIDE SEQUENCE [LARGE SCALE GENOMIC DNA]</scope>
    <source>
        <strain evidence="2">PBV082</strain>
    </source>
</reference>
<evidence type="ECO:0000256" key="1">
    <source>
        <dbReference type="SAM" id="Phobius"/>
    </source>
</evidence>
<keyword evidence="1" id="KW-0472">Membrane</keyword>
<evidence type="ECO:0000313" key="3">
    <source>
        <dbReference type="Proteomes" id="UP001156272"/>
    </source>
</evidence>
<accession>A0AA46YJA5</accession>
<keyword evidence="3" id="KW-1185">Reference proteome</keyword>